<reference evidence="2 3" key="1">
    <citation type="submission" date="2019-12" db="EMBL/GenBank/DDBJ databases">
        <title>The whole genome sequencing of a strain isolated from a Mars analog, Dalangtan Playa.</title>
        <authorList>
            <person name="Huang T."/>
        </authorList>
    </citation>
    <scope>NUCLEOTIDE SEQUENCE [LARGE SCALE GENOMIC DNA]</scope>
    <source>
        <strain evidence="2 3">DP4-553-S</strain>
    </source>
</reference>
<sequence length="119" mass="13940">MEKPLFIWLKVAKHNSFLVIAIIILMVFLYPFWLGLPFYYISGALPLAAPILFPFFSALLFSAGFIFINLLAAKAMDDKKGQRSVYQWTFYFQFWTISISYFLLFIGYCIVWFSVNFSI</sequence>
<organism evidence="2 3">
    <name type="scientific">Sediminibacillus dalangtanensis</name>
    <dbReference type="NCBI Taxonomy" id="2729421"/>
    <lineage>
        <taxon>Bacteria</taxon>
        <taxon>Bacillati</taxon>
        <taxon>Bacillota</taxon>
        <taxon>Bacilli</taxon>
        <taxon>Bacillales</taxon>
        <taxon>Bacillaceae</taxon>
        <taxon>Sediminibacillus</taxon>
    </lineage>
</organism>
<evidence type="ECO:0000256" key="1">
    <source>
        <dbReference type="SAM" id="Phobius"/>
    </source>
</evidence>
<keyword evidence="1" id="KW-1133">Transmembrane helix</keyword>
<protein>
    <submittedName>
        <fullName evidence="2">Uncharacterized protein</fullName>
    </submittedName>
</protein>
<name>A0ABX7VYJ8_9BACI</name>
<dbReference type="Proteomes" id="UP000665043">
    <property type="component" value="Chromosome"/>
</dbReference>
<evidence type="ECO:0000313" key="2">
    <source>
        <dbReference type="EMBL" id="QTN00694.1"/>
    </source>
</evidence>
<keyword evidence="3" id="KW-1185">Reference proteome</keyword>
<feature type="transmembrane region" description="Helical" evidence="1">
    <location>
        <begin position="17"/>
        <end position="41"/>
    </location>
</feature>
<gene>
    <name evidence="2" type="ORF">ERJ70_16200</name>
</gene>
<dbReference type="EMBL" id="CP046956">
    <property type="protein sequence ID" value="QTN00694.1"/>
    <property type="molecule type" value="Genomic_DNA"/>
</dbReference>
<keyword evidence="1" id="KW-0812">Transmembrane</keyword>
<dbReference type="RefSeq" id="WP_209365831.1">
    <property type="nucleotide sequence ID" value="NZ_CP046956.1"/>
</dbReference>
<proteinExistence type="predicted"/>
<feature type="transmembrane region" description="Helical" evidence="1">
    <location>
        <begin position="47"/>
        <end position="73"/>
    </location>
</feature>
<feature type="transmembrane region" description="Helical" evidence="1">
    <location>
        <begin position="94"/>
        <end position="115"/>
    </location>
</feature>
<accession>A0ABX7VYJ8</accession>
<evidence type="ECO:0000313" key="3">
    <source>
        <dbReference type="Proteomes" id="UP000665043"/>
    </source>
</evidence>
<keyword evidence="1" id="KW-0472">Membrane</keyword>